<name>A0A1A8VX45_PLAOA</name>
<dbReference type="Proteomes" id="UP000078546">
    <property type="component" value="Unassembled WGS sequence"/>
</dbReference>
<keyword evidence="3" id="KW-0378">Hydrolase</keyword>
<dbReference type="CDD" id="cd22771">
    <property type="entry name" value="OTU_plant_OTU7-like"/>
    <property type="match status" value="1"/>
</dbReference>
<dbReference type="VEuPathDB" id="PlasmoDB:PocGH01_06024500"/>
<dbReference type="GO" id="GO:0016579">
    <property type="term" value="P:protein deubiquitination"/>
    <property type="evidence" value="ECO:0007669"/>
    <property type="project" value="TreeGrafter"/>
</dbReference>
<feature type="compositionally biased region" description="Basic and acidic residues" evidence="1">
    <location>
        <begin position="337"/>
        <end position="347"/>
    </location>
</feature>
<dbReference type="AlphaFoldDB" id="A0A1A8VX45"/>
<reference evidence="4" key="1">
    <citation type="submission" date="2016-05" db="EMBL/GenBank/DDBJ databases">
        <authorList>
            <person name="Naeem Raeece"/>
        </authorList>
    </citation>
    <scope>NUCLEOTIDE SEQUENCE [LARGE SCALE GENOMIC DNA]</scope>
</reference>
<proteinExistence type="predicted"/>
<accession>A0A1A8VX45</accession>
<feature type="compositionally biased region" description="Basic residues" evidence="1">
    <location>
        <begin position="348"/>
        <end position="362"/>
    </location>
</feature>
<dbReference type="InterPro" id="IPR038765">
    <property type="entry name" value="Papain-like_cys_pep_sf"/>
</dbReference>
<keyword evidence="3" id="KW-0645">Protease</keyword>
<evidence type="ECO:0000313" key="3">
    <source>
        <dbReference type="EMBL" id="SBS84285.1"/>
    </source>
</evidence>
<feature type="region of interest" description="Disordered" evidence="1">
    <location>
        <begin position="330"/>
        <end position="362"/>
    </location>
</feature>
<feature type="domain" description="OTU" evidence="2">
    <location>
        <begin position="50"/>
        <end position="173"/>
    </location>
</feature>
<organism evidence="3 4">
    <name type="scientific">Plasmodium ovale curtisi</name>
    <dbReference type="NCBI Taxonomy" id="864141"/>
    <lineage>
        <taxon>Eukaryota</taxon>
        <taxon>Sar</taxon>
        <taxon>Alveolata</taxon>
        <taxon>Apicomplexa</taxon>
        <taxon>Aconoidasida</taxon>
        <taxon>Haemosporida</taxon>
        <taxon>Plasmodiidae</taxon>
        <taxon>Plasmodium</taxon>
        <taxon>Plasmodium (Plasmodium)</taxon>
    </lineage>
</organism>
<dbReference type="PANTHER" id="PTHR12419">
    <property type="entry name" value="OTU DOMAIN CONTAINING PROTEIN"/>
    <property type="match status" value="1"/>
</dbReference>
<evidence type="ECO:0000256" key="1">
    <source>
        <dbReference type="SAM" id="MobiDB-lite"/>
    </source>
</evidence>
<dbReference type="InterPro" id="IPR050704">
    <property type="entry name" value="Peptidase_C85-like"/>
</dbReference>
<feature type="region of interest" description="Disordered" evidence="1">
    <location>
        <begin position="1"/>
        <end position="30"/>
    </location>
</feature>
<dbReference type="EMBL" id="FLQV01000189">
    <property type="protein sequence ID" value="SBS84285.1"/>
    <property type="molecule type" value="Genomic_DNA"/>
</dbReference>
<sequence>MKKQKRNGSQHGNKTKDEKNNNYEEGETPNRGITYSMINDYHDSNFKKNFYIKSIRTDGNCLFRAVSDQLYNYEDNYKEIRKRVVDHLLQNEDKYKNFLEYDESYKSYIDRISLDGTWGGQLELQAVGELFNVNILIYQENGCILEIKNHSDEKKCIQLHYASSEHYNSVRFKNRALENELKSILDLREILNNKEENDSTKTFYETTENEITEDNEDYSSGNIRNDNKLYDNMENVEFSFNSSIDEDHLSDYYTNSKDGFRRRIYRCQNEICNGIFSMSEEEREINSTDVLQGIAKGIRRKKCRSRSMPGINDQFLYFFSKSVSNNKIESDSTIDNLNDRKNNVDRKKEKKKKKKKGKKKEKKKINLLKCNYIPMRNEDLWDNTGRENDNERKIVRISYNKTFYKYIGLCKTVEGLMDGGSTEGMIKDGIDKDNIFHGAKEDNYGYNRSSCYSHEHHICNDKQCCSNVCKNYPHKRYNSWSRKGYISNYELENNFNKTRKKEFQDFISLYSEKIPDDKMYFDVDKGTYYYGMRSKKENSSMPIVQSGGCSVCGGCAGCAVCGAPSDETKCYYLNSEYARSSSINKCSSAEENMTYSLYLDKGMTSFETKNSLVSKTCSSYTHAEGDLHINSVPINTDKYIANFKKNHLNIFDIIIDDYAVVIDSNSLFSHMSNRHFGKNGIGVCGTSSSGGQNANNATKGVSLPANLVGNDVVESRNYGFDGNIGRDSGRENGSGSLNVTTNEVWNGRSSIRDLTIKRKYQHKKFLNLFSKDIFSKSLFHFLNADYFLNEEKIKYIIPFFFRSCKKVNIFKNDLNKEDFHFCEYVSFSFNINKQKLQKKKECSKVSYEEFLLKEEHKYNKLIRVSSKGPCSDGKGHTSDVKIISI</sequence>
<dbReference type="InterPro" id="IPR003323">
    <property type="entry name" value="OTU_dom"/>
</dbReference>
<dbReference type="Pfam" id="PF02338">
    <property type="entry name" value="OTU"/>
    <property type="match status" value="1"/>
</dbReference>
<gene>
    <name evidence="3" type="ORF">POVCU1_010440</name>
</gene>
<dbReference type="GO" id="GO:0006508">
    <property type="term" value="P:proteolysis"/>
    <property type="evidence" value="ECO:0007669"/>
    <property type="project" value="UniProtKB-KW"/>
</dbReference>
<dbReference type="PROSITE" id="PS50802">
    <property type="entry name" value="OTU"/>
    <property type="match status" value="1"/>
</dbReference>
<evidence type="ECO:0000313" key="4">
    <source>
        <dbReference type="Proteomes" id="UP000078546"/>
    </source>
</evidence>
<dbReference type="Gene3D" id="3.90.70.80">
    <property type="match status" value="1"/>
</dbReference>
<dbReference type="PANTHER" id="PTHR12419:SF7">
    <property type="entry name" value="OTU DOMAIN-CONTAINING PROTEIN 3"/>
    <property type="match status" value="1"/>
</dbReference>
<dbReference type="GO" id="GO:0004843">
    <property type="term" value="F:cysteine-type deubiquitinase activity"/>
    <property type="evidence" value="ECO:0007669"/>
    <property type="project" value="TreeGrafter"/>
</dbReference>
<dbReference type="SUPFAM" id="SSF54001">
    <property type="entry name" value="Cysteine proteinases"/>
    <property type="match status" value="1"/>
</dbReference>
<evidence type="ECO:0000259" key="2">
    <source>
        <dbReference type="PROSITE" id="PS50802"/>
    </source>
</evidence>
<protein>
    <submittedName>
        <fullName evidence="3">OTU-like cysteine protease</fullName>
    </submittedName>
</protein>